<evidence type="ECO:0000256" key="2">
    <source>
        <dbReference type="SAM" id="MobiDB-lite"/>
    </source>
</evidence>
<name>A0A1F6P2T8_9BACT</name>
<accession>A0A1F6P2T8</accession>
<dbReference type="Proteomes" id="UP000178895">
    <property type="component" value="Unassembled WGS sequence"/>
</dbReference>
<feature type="region of interest" description="Disordered" evidence="2">
    <location>
        <begin position="314"/>
        <end position="334"/>
    </location>
</feature>
<keyword evidence="1" id="KW-0175">Coiled coil</keyword>
<gene>
    <name evidence="3" type="ORF">A2469_00160</name>
</gene>
<dbReference type="EMBL" id="MFQY01000009">
    <property type="protein sequence ID" value="OGH90264.1"/>
    <property type="molecule type" value="Genomic_DNA"/>
</dbReference>
<feature type="coiled-coil region" evidence="1">
    <location>
        <begin position="152"/>
        <end position="179"/>
    </location>
</feature>
<comment type="caution">
    <text evidence="3">The sequence shown here is derived from an EMBL/GenBank/DDBJ whole genome shotgun (WGS) entry which is preliminary data.</text>
</comment>
<evidence type="ECO:0000313" key="3">
    <source>
        <dbReference type="EMBL" id="OGH90264.1"/>
    </source>
</evidence>
<sequence length="462" mass="49883">MSRKLIKQLRGIKNENGRLNPDRSWVAQNRAKLLQDINCSVRINTAEEESKPSVFDSIGEGLHIFVSGRALAMARSSLTIFLVGAVTVSSWIASVSASNDSLPGDKMYGVKMAVEKTELLVASVIGSDEDEVTTILKHASTRVDEYQRSESTEQASEAIKSLKEKIASTQESLNEVSEKSPEEAVAVAKVVEKRTEEILDSLSDKMSAEKSSVIVSESEVDNVQLKKEVVEAEDLIQKTGISAVEVLIEKVENEEVGSEVISKEEVKNTINRKLDKLAEGVSRLDAEVVETSGIASTTIAIIKTASTTKYLVEPMKDGEENPDPNADTSASSTSLISAQIGQTEQKVVEAEQKVVEANRIVEETKVEIKNLIDQNNLTGALDKIKELDGVKSETSVMVVEANKVVAEVQKALTTEVKPTTTILPTPIASTTTNVVLPVLNTSTTVQTTPVIGNTTSSTIKTN</sequence>
<feature type="coiled-coil region" evidence="1">
    <location>
        <begin position="340"/>
        <end position="374"/>
    </location>
</feature>
<dbReference type="AlphaFoldDB" id="A0A1F6P2T8"/>
<organism evidence="3 4">
    <name type="scientific">Candidatus Magasanikbacteria bacterium RIFOXYC2_FULL_40_16</name>
    <dbReference type="NCBI Taxonomy" id="1798703"/>
    <lineage>
        <taxon>Bacteria</taxon>
        <taxon>Candidatus Magasanikiibacteriota</taxon>
    </lineage>
</organism>
<evidence type="ECO:0000256" key="1">
    <source>
        <dbReference type="SAM" id="Coils"/>
    </source>
</evidence>
<protein>
    <submittedName>
        <fullName evidence="3">Uncharacterized protein</fullName>
    </submittedName>
</protein>
<reference evidence="3 4" key="1">
    <citation type="journal article" date="2016" name="Nat. Commun.">
        <title>Thousands of microbial genomes shed light on interconnected biogeochemical processes in an aquifer system.</title>
        <authorList>
            <person name="Anantharaman K."/>
            <person name="Brown C.T."/>
            <person name="Hug L.A."/>
            <person name="Sharon I."/>
            <person name="Castelle C.J."/>
            <person name="Probst A.J."/>
            <person name="Thomas B.C."/>
            <person name="Singh A."/>
            <person name="Wilkins M.J."/>
            <person name="Karaoz U."/>
            <person name="Brodie E.L."/>
            <person name="Williams K.H."/>
            <person name="Hubbard S.S."/>
            <person name="Banfield J.F."/>
        </authorList>
    </citation>
    <scope>NUCLEOTIDE SEQUENCE [LARGE SCALE GENOMIC DNA]</scope>
</reference>
<evidence type="ECO:0000313" key="4">
    <source>
        <dbReference type="Proteomes" id="UP000178895"/>
    </source>
</evidence>
<proteinExistence type="predicted"/>